<dbReference type="SUPFAM" id="SSF56672">
    <property type="entry name" value="DNA/RNA polymerases"/>
    <property type="match status" value="1"/>
</dbReference>
<dbReference type="AlphaFoldDB" id="A0A9Q3IYH7"/>
<dbReference type="Pfam" id="PF07727">
    <property type="entry name" value="RVT_2"/>
    <property type="match status" value="1"/>
</dbReference>
<evidence type="ECO:0000313" key="2">
    <source>
        <dbReference type="EMBL" id="MBW0552698.1"/>
    </source>
</evidence>
<dbReference type="OrthoDB" id="428604at2759"/>
<feature type="domain" description="Reverse transcriptase Ty1/copia-type" evidence="1">
    <location>
        <begin position="2"/>
        <end position="215"/>
    </location>
</feature>
<reference evidence="2" key="1">
    <citation type="submission" date="2021-03" db="EMBL/GenBank/DDBJ databases">
        <title>Draft genome sequence of rust myrtle Austropuccinia psidii MF-1, a brazilian biotype.</title>
        <authorList>
            <person name="Quecine M.C."/>
            <person name="Pachon D.M.R."/>
            <person name="Bonatelli M.L."/>
            <person name="Correr F.H."/>
            <person name="Franceschini L.M."/>
            <person name="Leite T.F."/>
            <person name="Margarido G.R.A."/>
            <person name="Almeida C.A."/>
            <person name="Ferrarezi J.A."/>
            <person name="Labate C.A."/>
        </authorList>
    </citation>
    <scope>NUCLEOTIDE SEQUENCE</scope>
    <source>
        <strain evidence="2">MF-1</strain>
    </source>
</reference>
<comment type="caution">
    <text evidence="2">The sequence shown here is derived from an EMBL/GenBank/DDBJ whole genome shotgun (WGS) entry which is preliminary data.</text>
</comment>
<name>A0A9Q3IYH7_9BASI</name>
<sequence>MKQNHLNKAIAHKACLCAQGFTQTPGLDFAKTYAPTGRMNSLCTLIAFAASRNLSFHQVDIKSAFLNSPLSETVYLSIPQGLDLDKRKNCLHLNKAIYGLKQAPLAWYQRLRDWLVKVGFVACLLDPCVLHRQGLTPLWLYIHINDIAIFGKDVSLFKKEIAEEFDIKDVGTADPLLGVKINHSEEFVSVNKQHFTKSLLDLYGMSMCKTVLTPLPPNIHLGPAFNEDAQKFERLNVNYRSAIGSINYLSTATQKDLSHEVNSLFQFLEKPGIQHWNSFLHVLKYLKGTQEMGLVYSRGSNEGIRAYTDADWGNCQETRRLVTGFLITFEGGLVI</sequence>
<dbReference type="PANTHER" id="PTHR11439">
    <property type="entry name" value="GAG-POL-RELATED RETROTRANSPOSON"/>
    <property type="match status" value="1"/>
</dbReference>
<dbReference type="InterPro" id="IPR013103">
    <property type="entry name" value="RVT_2"/>
</dbReference>
<proteinExistence type="predicted"/>
<evidence type="ECO:0000259" key="1">
    <source>
        <dbReference type="Pfam" id="PF07727"/>
    </source>
</evidence>
<dbReference type="InterPro" id="IPR043502">
    <property type="entry name" value="DNA/RNA_pol_sf"/>
</dbReference>
<dbReference type="Proteomes" id="UP000765509">
    <property type="component" value="Unassembled WGS sequence"/>
</dbReference>
<accession>A0A9Q3IYH7</accession>
<dbReference type="PANTHER" id="PTHR11439:SF483">
    <property type="entry name" value="PEPTIDE SYNTHASE GLIP-LIKE, PUTATIVE (AFU_ORTHOLOGUE AFUA_3G12920)-RELATED"/>
    <property type="match status" value="1"/>
</dbReference>
<evidence type="ECO:0000313" key="3">
    <source>
        <dbReference type="Proteomes" id="UP000765509"/>
    </source>
</evidence>
<gene>
    <name evidence="2" type="ORF">O181_092413</name>
</gene>
<organism evidence="2 3">
    <name type="scientific">Austropuccinia psidii MF-1</name>
    <dbReference type="NCBI Taxonomy" id="1389203"/>
    <lineage>
        <taxon>Eukaryota</taxon>
        <taxon>Fungi</taxon>
        <taxon>Dikarya</taxon>
        <taxon>Basidiomycota</taxon>
        <taxon>Pucciniomycotina</taxon>
        <taxon>Pucciniomycetes</taxon>
        <taxon>Pucciniales</taxon>
        <taxon>Sphaerophragmiaceae</taxon>
        <taxon>Austropuccinia</taxon>
    </lineage>
</organism>
<keyword evidence="3" id="KW-1185">Reference proteome</keyword>
<protein>
    <recommendedName>
        <fullName evidence="1">Reverse transcriptase Ty1/copia-type domain-containing protein</fullName>
    </recommendedName>
</protein>
<dbReference type="EMBL" id="AVOT02058940">
    <property type="protein sequence ID" value="MBW0552698.1"/>
    <property type="molecule type" value="Genomic_DNA"/>
</dbReference>